<comment type="similarity">
    <text evidence="1">Belongs to the HipA Ser/Thr kinase family.</text>
</comment>
<dbReference type="PANTHER" id="PTHR37419:SF1">
    <property type="entry name" value="SERINE_THREONINE-PROTEIN KINASE TOXIN HIPA"/>
    <property type="match status" value="1"/>
</dbReference>
<dbReference type="Proteomes" id="UP000326702">
    <property type="component" value="Chromosome"/>
</dbReference>
<evidence type="ECO:0000259" key="4">
    <source>
        <dbReference type="Pfam" id="PF07804"/>
    </source>
</evidence>
<dbReference type="Pfam" id="PF07804">
    <property type="entry name" value="HipA_C"/>
    <property type="match status" value="1"/>
</dbReference>
<evidence type="ECO:0000313" key="5">
    <source>
        <dbReference type="EMBL" id="QFU96922.1"/>
    </source>
</evidence>
<organism evidence="5 6">
    <name type="scientific">Luteimicrobium xylanilyticum</name>
    <dbReference type="NCBI Taxonomy" id="1133546"/>
    <lineage>
        <taxon>Bacteria</taxon>
        <taxon>Bacillati</taxon>
        <taxon>Actinomycetota</taxon>
        <taxon>Actinomycetes</taxon>
        <taxon>Micrococcales</taxon>
        <taxon>Luteimicrobium</taxon>
    </lineage>
</organism>
<dbReference type="KEGG" id="lxl:KDY119_00413"/>
<dbReference type="InterPro" id="IPR012893">
    <property type="entry name" value="HipA-like_C"/>
</dbReference>
<protein>
    <submittedName>
        <fullName evidence="5">Non-specific serine/threonine protein kinase</fullName>
        <ecNumber evidence="5">2.7.11.1</ecNumber>
    </submittedName>
</protein>
<dbReference type="GO" id="GO:0004674">
    <property type="term" value="F:protein serine/threonine kinase activity"/>
    <property type="evidence" value="ECO:0007669"/>
    <property type="project" value="UniProtKB-KW"/>
</dbReference>
<evidence type="ECO:0000256" key="3">
    <source>
        <dbReference type="ARBA" id="ARBA00022777"/>
    </source>
</evidence>
<keyword evidence="5" id="KW-0723">Serine/threonine-protein kinase</keyword>
<feature type="domain" description="HipA-like C-terminal" evidence="4">
    <location>
        <begin position="19"/>
        <end position="245"/>
    </location>
</feature>
<proteinExistence type="inferred from homology"/>
<dbReference type="EMBL" id="CP045529">
    <property type="protein sequence ID" value="QFU96922.1"/>
    <property type="molecule type" value="Genomic_DNA"/>
</dbReference>
<reference evidence="5 6" key="1">
    <citation type="submission" date="2019-10" db="EMBL/GenBank/DDBJ databases">
        <title>Genome sequence of Luteimicrobium xylanilyticum HY-24.</title>
        <authorList>
            <person name="Kim D.Y."/>
            <person name="Park H.-Y."/>
        </authorList>
    </citation>
    <scope>NUCLEOTIDE SEQUENCE [LARGE SCALE GENOMIC DNA]</scope>
    <source>
        <strain evidence="5 6">HY-24</strain>
    </source>
</reference>
<dbReference type="AlphaFoldDB" id="A0A5P9Q770"/>
<evidence type="ECO:0000313" key="6">
    <source>
        <dbReference type="Proteomes" id="UP000326702"/>
    </source>
</evidence>
<keyword evidence="6" id="KW-1185">Reference proteome</keyword>
<dbReference type="PANTHER" id="PTHR37419">
    <property type="entry name" value="SERINE/THREONINE-PROTEIN KINASE TOXIN HIPA"/>
    <property type="match status" value="1"/>
</dbReference>
<gene>
    <name evidence="5" type="primary">hipA</name>
    <name evidence="5" type="ORF">KDY119_00413</name>
</gene>
<name>A0A5P9Q770_9MICO</name>
<keyword evidence="3 5" id="KW-0418">Kinase</keyword>
<accession>A0A5P9Q770</accession>
<dbReference type="InterPro" id="IPR052028">
    <property type="entry name" value="HipA_Ser/Thr_kinase"/>
</dbReference>
<dbReference type="EC" id="2.7.11.1" evidence="5"/>
<dbReference type="RefSeq" id="WP_227994473.1">
    <property type="nucleotide sequence ID" value="NZ_BAABIH010000013.1"/>
</dbReference>
<keyword evidence="2 5" id="KW-0808">Transferase</keyword>
<sequence length="286" mass="30998">MLRHVQDNPLGNKPAGGKTSLAGVQDKIVLARTADGWNRVIDGWPSTHILKPVSREHQTSIFDEEYGARIVRAAGLTDFDTRIVEFEDVPAVVVERYDRSADAPEGRVHQEDFSQVLGAAGIQKYQRYGGLVSLDRVARTFTGRGDGESLERLFRLVVVSVAVGNLDLHTKNISLLHPLDAPMSLAPAYDVVPQAHQPNDGELALAVGGEYRHAAVTLEHLAAEGRAWGLARAAELADRTLAAVLDTVRSDQPHERAHPGLAAQIEWFTTNLLAGREVGSATPSTT</sequence>
<evidence type="ECO:0000256" key="1">
    <source>
        <dbReference type="ARBA" id="ARBA00010164"/>
    </source>
</evidence>
<dbReference type="GO" id="GO:0005829">
    <property type="term" value="C:cytosol"/>
    <property type="evidence" value="ECO:0007669"/>
    <property type="project" value="TreeGrafter"/>
</dbReference>
<evidence type="ECO:0000256" key="2">
    <source>
        <dbReference type="ARBA" id="ARBA00022679"/>
    </source>
</evidence>